<protein>
    <submittedName>
        <fullName evidence="1">Uncharacterized protein</fullName>
    </submittedName>
</protein>
<accession>A0A397IRY4</accession>
<name>A0A397IRY4_9GLOM</name>
<reference evidence="1 2" key="1">
    <citation type="submission" date="2018-08" db="EMBL/GenBank/DDBJ databases">
        <title>Genome and evolution of the arbuscular mycorrhizal fungus Diversispora epigaea (formerly Glomus versiforme) and its bacterial endosymbionts.</title>
        <authorList>
            <person name="Sun X."/>
            <person name="Fei Z."/>
            <person name="Harrison M."/>
        </authorList>
    </citation>
    <scope>NUCLEOTIDE SEQUENCE [LARGE SCALE GENOMIC DNA]</scope>
    <source>
        <strain evidence="1 2">IT104</strain>
    </source>
</reference>
<dbReference type="EMBL" id="PQFF01000197">
    <property type="protein sequence ID" value="RHZ75723.1"/>
    <property type="molecule type" value="Genomic_DNA"/>
</dbReference>
<organism evidence="1 2">
    <name type="scientific">Diversispora epigaea</name>
    <dbReference type="NCBI Taxonomy" id="1348612"/>
    <lineage>
        <taxon>Eukaryota</taxon>
        <taxon>Fungi</taxon>
        <taxon>Fungi incertae sedis</taxon>
        <taxon>Mucoromycota</taxon>
        <taxon>Glomeromycotina</taxon>
        <taxon>Glomeromycetes</taxon>
        <taxon>Diversisporales</taxon>
        <taxon>Diversisporaceae</taxon>
        <taxon>Diversispora</taxon>
    </lineage>
</organism>
<dbReference type="OrthoDB" id="1103324at2759"/>
<sequence>MQSFDAKELVKYGEFYIGSQRLILLNNDDLIQKIMKSVINGSFHNRTIVNNTTKNAHLYSRDDGFGTKLVHEITTAGNCLSKEINDKVVNNTTKNAHLYSRDDGFGTKLVHEITTAGNCLVAPERGSGAYFTFIDNSNTDVSAIGTHVGHGCIRFNASHQRMWHLLSHVSILACEVVICLGGSTLYHNGSIRQIKIVLTQHKKRKLDNTKFGKITEFALEDNEDEYIIKLWKAIRENQKQIHKFTQYLNLIL</sequence>
<evidence type="ECO:0000313" key="1">
    <source>
        <dbReference type="EMBL" id="RHZ75723.1"/>
    </source>
</evidence>
<dbReference type="AlphaFoldDB" id="A0A397IRY4"/>
<evidence type="ECO:0000313" key="2">
    <source>
        <dbReference type="Proteomes" id="UP000266861"/>
    </source>
</evidence>
<gene>
    <name evidence="1" type="ORF">Glove_212g225</name>
</gene>
<dbReference type="Proteomes" id="UP000266861">
    <property type="component" value="Unassembled WGS sequence"/>
</dbReference>
<keyword evidence="2" id="KW-1185">Reference proteome</keyword>
<proteinExistence type="predicted"/>
<comment type="caution">
    <text evidence="1">The sequence shown here is derived from an EMBL/GenBank/DDBJ whole genome shotgun (WGS) entry which is preliminary data.</text>
</comment>